<dbReference type="Pfam" id="PF04640">
    <property type="entry name" value="PLATZ"/>
    <property type="match status" value="1"/>
</dbReference>
<dbReference type="InterPro" id="IPR006734">
    <property type="entry name" value="PLATZ"/>
</dbReference>
<dbReference type="Proteomes" id="UP000694240">
    <property type="component" value="Chromosome 10"/>
</dbReference>
<gene>
    <name evidence="2" type="ORF">ISN45_Aa05g019140</name>
</gene>
<dbReference type="PANTHER" id="PTHR31065:SF39">
    <property type="entry name" value="PLATZ TRANSCRIPTION FACTOR FAMILY PROTEIN"/>
    <property type="match status" value="1"/>
</dbReference>
<feature type="compositionally biased region" description="Basic residues" evidence="1">
    <location>
        <begin position="180"/>
        <end position="190"/>
    </location>
</feature>
<name>A0A8T1ZMT7_9BRAS</name>
<evidence type="ECO:0000313" key="3">
    <source>
        <dbReference type="Proteomes" id="UP000694240"/>
    </source>
</evidence>
<dbReference type="PANTHER" id="PTHR31065">
    <property type="entry name" value="PLATZ TRANSCRIPTION FACTOR FAMILY PROTEIN"/>
    <property type="match status" value="1"/>
</dbReference>
<feature type="region of interest" description="Disordered" evidence="1">
    <location>
        <begin position="165"/>
        <end position="196"/>
    </location>
</feature>
<comment type="caution">
    <text evidence="2">The sequence shown here is derived from an EMBL/GenBank/DDBJ whole genome shotgun (WGS) entry which is preliminary data.</text>
</comment>
<sequence>MLESMQQTVDVLSCIRSYPWIIEMVKSKLFHEICDQHETQQKRRCYFCCDCMIPPFCTTCYKKNDHKGHTLIQTYRSSYQTGVKKETMSKYMDLSGIHIYSINGFPIIYINQRRGNDNHRFRNNVMHKCQVCEWELDAASSALFCSMECKFRSVLGSQLDELMENSEITENSEETDEQVKKKRHRRKGSPHRAPLF</sequence>
<dbReference type="EMBL" id="JAEFBK010000010">
    <property type="protein sequence ID" value="KAG7560379.1"/>
    <property type="molecule type" value="Genomic_DNA"/>
</dbReference>
<proteinExistence type="predicted"/>
<protein>
    <recommendedName>
        <fullName evidence="4">PLATZ transcription factor family protein</fullName>
    </recommendedName>
</protein>
<evidence type="ECO:0000256" key="1">
    <source>
        <dbReference type="SAM" id="MobiDB-lite"/>
    </source>
</evidence>
<reference evidence="2 3" key="1">
    <citation type="submission" date="2020-12" db="EMBL/GenBank/DDBJ databases">
        <title>Concerted genomic and epigenomic changes stabilize Arabidopsis allopolyploids.</title>
        <authorList>
            <person name="Chen Z."/>
        </authorList>
    </citation>
    <scope>NUCLEOTIDE SEQUENCE [LARGE SCALE GENOMIC DNA]</scope>
    <source>
        <strain evidence="2">Allo738</strain>
        <tissue evidence="2">Leaf</tissue>
    </source>
</reference>
<accession>A0A8T1ZMT7</accession>
<evidence type="ECO:0000313" key="2">
    <source>
        <dbReference type="EMBL" id="KAG7560379.1"/>
    </source>
</evidence>
<organism evidence="2 3">
    <name type="scientific">Arabidopsis thaliana x Arabidopsis arenosa</name>
    <dbReference type="NCBI Taxonomy" id="1240361"/>
    <lineage>
        <taxon>Eukaryota</taxon>
        <taxon>Viridiplantae</taxon>
        <taxon>Streptophyta</taxon>
        <taxon>Embryophyta</taxon>
        <taxon>Tracheophyta</taxon>
        <taxon>Spermatophyta</taxon>
        <taxon>Magnoliopsida</taxon>
        <taxon>eudicotyledons</taxon>
        <taxon>Gunneridae</taxon>
        <taxon>Pentapetalae</taxon>
        <taxon>rosids</taxon>
        <taxon>malvids</taxon>
        <taxon>Brassicales</taxon>
        <taxon>Brassicaceae</taxon>
        <taxon>Camelineae</taxon>
        <taxon>Arabidopsis</taxon>
    </lineage>
</organism>
<dbReference type="AlphaFoldDB" id="A0A8T1ZMT7"/>
<evidence type="ECO:0008006" key="4">
    <source>
        <dbReference type="Google" id="ProtNLM"/>
    </source>
</evidence>
<keyword evidence="3" id="KW-1185">Reference proteome</keyword>